<comment type="caution">
    <text evidence="3">The sequence shown here is derived from an EMBL/GenBank/DDBJ whole genome shotgun (WGS) entry which is preliminary data.</text>
</comment>
<name>A0A1B8QD57_9GAMM</name>
<evidence type="ECO:0000313" key="4">
    <source>
        <dbReference type="Proteomes" id="UP000092616"/>
    </source>
</evidence>
<gene>
    <name evidence="3" type="ORF">A9306_09220</name>
</gene>
<evidence type="ECO:0000313" key="3">
    <source>
        <dbReference type="EMBL" id="OBX79171.1"/>
    </source>
</evidence>
<dbReference type="EMBL" id="LZNA01000042">
    <property type="protein sequence ID" value="OBX79171.1"/>
    <property type="molecule type" value="Genomic_DNA"/>
</dbReference>
<protein>
    <recommendedName>
        <fullName evidence="2">CRISPR type III-associated protein domain-containing protein</fullName>
    </recommendedName>
</protein>
<feature type="domain" description="CRISPR type III-associated protein" evidence="2">
    <location>
        <begin position="10"/>
        <end position="210"/>
    </location>
</feature>
<dbReference type="Proteomes" id="UP000092616">
    <property type="component" value="Unassembled WGS sequence"/>
</dbReference>
<keyword evidence="4" id="KW-1185">Reference proteome</keyword>
<reference evidence="3 4" key="1">
    <citation type="submission" date="2016-06" db="EMBL/GenBank/DDBJ databases">
        <title>Draft genome of Moraxella atlantae CCUG 59586.</title>
        <authorList>
            <person name="Salva-Serra F."/>
            <person name="Engstrom-Jakobsson H."/>
            <person name="Thorell K."/>
            <person name="Gonzales-Siles L."/>
            <person name="Karlsson R."/>
            <person name="Boulund F."/>
            <person name="Engstrand L."/>
            <person name="Kristiansson E."/>
            <person name="Moore E."/>
        </authorList>
    </citation>
    <scope>NUCLEOTIDE SEQUENCE [LARGE SCALE GENOMIC DNA]</scope>
    <source>
        <strain evidence="3 4">CCUG 59586</strain>
    </source>
</reference>
<keyword evidence="1" id="KW-0051">Antiviral defense</keyword>
<dbReference type="GO" id="GO:0051607">
    <property type="term" value="P:defense response to virus"/>
    <property type="evidence" value="ECO:0007669"/>
    <property type="project" value="UniProtKB-KW"/>
</dbReference>
<evidence type="ECO:0000259" key="2">
    <source>
        <dbReference type="Pfam" id="PF03787"/>
    </source>
</evidence>
<organism evidence="3 4">
    <name type="scientific">Faucicola atlantae</name>
    <dbReference type="NCBI Taxonomy" id="34059"/>
    <lineage>
        <taxon>Bacteria</taxon>
        <taxon>Pseudomonadati</taxon>
        <taxon>Pseudomonadota</taxon>
        <taxon>Gammaproteobacteria</taxon>
        <taxon>Moraxellales</taxon>
        <taxon>Moraxellaceae</taxon>
        <taxon>Faucicola</taxon>
    </lineage>
</organism>
<dbReference type="Pfam" id="PF03787">
    <property type="entry name" value="RAMPs"/>
    <property type="match status" value="1"/>
</dbReference>
<sequence length="537" mass="60639">MKQQFFTIDLKQPVIISQQAATAGAHQSLDYISGSSILGLVAGKIYNELSQEDAFTVFHSGKIRFLNALPTSNNEIGYPVPLSLHNFKGETYLEEKNILASQVFDVSNITDGELKNRQPVQLRNFYINSFGQKITPIKEQTLKTAIDKNHNRAANGQLFGYEALSKGQQLQFSVQADDDINDGLWQKILQSLDGTAHLGRSRSSQFGKVEICKVDNKPNQKPKADKILTLWLLSDMCLQDNNQITLLPKPAQLGLPDGTEWLSDKSFVRTRRYSIFNNYRKHYDKERQVIVQGSVLRYQLPDNVNFDEVVKTLEQGIGLYTEQGLGQVLINPEILQQTYPTWINNSTKQQVGQVTEIVEPKTQLVQTLTRRVNAIAFGVKPKQLANEIFAQLGGKINSARRFHGVRYASNFESVGQQAPSRTQFGGLKELANRFRSDSSKLWHELANETNGFLYVKNVQETDNRQSGKLYKNSGWDLTFDTQDNQNLGTFLLKQLSNYKQESYFPQIIGELAVLGMSNEWEKVCLGLNKEDAEGADK</sequence>
<dbReference type="RefSeq" id="WP_067337610.1">
    <property type="nucleotide sequence ID" value="NZ_LZNA01000042.1"/>
</dbReference>
<evidence type="ECO:0000256" key="1">
    <source>
        <dbReference type="ARBA" id="ARBA00023118"/>
    </source>
</evidence>
<accession>A0A1B8QD57</accession>
<proteinExistence type="predicted"/>
<dbReference type="AlphaFoldDB" id="A0A1B8QD57"/>
<dbReference type="InterPro" id="IPR005537">
    <property type="entry name" value="RAMP_III_fam"/>
</dbReference>